<feature type="domain" description="4Fe-4S ferredoxin-type" evidence="5">
    <location>
        <begin position="243"/>
        <end position="271"/>
    </location>
</feature>
<dbReference type="Pfam" id="PF01558">
    <property type="entry name" value="POR"/>
    <property type="match status" value="1"/>
</dbReference>
<dbReference type="OrthoDB" id="9794954at2"/>
<proteinExistence type="predicted"/>
<protein>
    <submittedName>
        <fullName evidence="6">Pyruvate ferredoxin oxidoreductase gamma subunit</fullName>
    </submittedName>
</protein>
<dbReference type="AlphaFoldDB" id="A0A1W1W0Y8"/>
<dbReference type="NCBIfam" id="TIGR02179">
    <property type="entry name" value="PorD_KorD"/>
    <property type="match status" value="1"/>
</dbReference>
<evidence type="ECO:0000256" key="4">
    <source>
        <dbReference type="ARBA" id="ARBA00023014"/>
    </source>
</evidence>
<dbReference type="PROSITE" id="PS51379">
    <property type="entry name" value="4FE4S_FER_2"/>
    <property type="match status" value="2"/>
</dbReference>
<dbReference type="RefSeq" id="WP_084666523.1">
    <property type="nucleotide sequence ID" value="NZ_LT838272.1"/>
</dbReference>
<dbReference type="Pfam" id="PF00037">
    <property type="entry name" value="Fer4"/>
    <property type="match status" value="1"/>
</dbReference>
<dbReference type="InterPro" id="IPR017896">
    <property type="entry name" value="4Fe4S_Fe-S-bd"/>
</dbReference>
<dbReference type="PANTHER" id="PTHR43366:SF1">
    <property type="entry name" value="PYRUVATE SYNTHASE SUBUNIT PORC"/>
    <property type="match status" value="1"/>
</dbReference>
<keyword evidence="4" id="KW-0411">Iron-sulfur</keyword>
<dbReference type="GO" id="GO:0046872">
    <property type="term" value="F:metal ion binding"/>
    <property type="evidence" value="ECO:0007669"/>
    <property type="project" value="UniProtKB-KW"/>
</dbReference>
<dbReference type="Gene3D" id="3.40.920.10">
    <property type="entry name" value="Pyruvate-ferredoxin oxidoreductase, PFOR, domain III"/>
    <property type="match status" value="1"/>
</dbReference>
<keyword evidence="6" id="KW-0670">Pyruvate</keyword>
<keyword evidence="7" id="KW-1185">Reference proteome</keyword>
<dbReference type="Proteomes" id="UP000192569">
    <property type="component" value="Chromosome I"/>
</dbReference>
<dbReference type="PANTHER" id="PTHR43366">
    <property type="entry name" value="PYRUVATE SYNTHASE SUBUNIT PORC"/>
    <property type="match status" value="1"/>
</dbReference>
<keyword evidence="1" id="KW-0479">Metal-binding</keyword>
<dbReference type="GO" id="GO:0016625">
    <property type="term" value="F:oxidoreductase activity, acting on the aldehyde or oxo group of donors, iron-sulfur protein as acceptor"/>
    <property type="evidence" value="ECO:0007669"/>
    <property type="project" value="InterPro"/>
</dbReference>
<dbReference type="InterPro" id="IPR051626">
    <property type="entry name" value="Oxidoreductase_gamma_subunit"/>
</dbReference>
<accession>A0A1W1W0Y8</accession>
<evidence type="ECO:0000256" key="1">
    <source>
        <dbReference type="ARBA" id="ARBA00022723"/>
    </source>
</evidence>
<dbReference type="InterPro" id="IPR002869">
    <property type="entry name" value="Pyrv_flavodox_OxRed_cen"/>
</dbReference>
<keyword evidence="2" id="KW-0560">Oxidoreductase</keyword>
<reference evidence="6 7" key="1">
    <citation type="submission" date="2017-04" db="EMBL/GenBank/DDBJ databases">
        <authorList>
            <person name="Afonso C.L."/>
            <person name="Miller P.J."/>
            <person name="Scott M.A."/>
            <person name="Spackman E."/>
            <person name="Goraichik I."/>
            <person name="Dimitrov K.M."/>
            <person name="Suarez D.L."/>
            <person name="Swayne D.E."/>
        </authorList>
    </citation>
    <scope>NUCLEOTIDE SEQUENCE [LARGE SCALE GENOMIC DNA]</scope>
    <source>
        <strain evidence="6 7">ToBE</strain>
    </source>
</reference>
<dbReference type="Gene3D" id="3.30.70.20">
    <property type="match status" value="1"/>
</dbReference>
<dbReference type="GO" id="GO:0051539">
    <property type="term" value="F:4 iron, 4 sulfur cluster binding"/>
    <property type="evidence" value="ECO:0007669"/>
    <property type="project" value="InterPro"/>
</dbReference>
<evidence type="ECO:0000256" key="2">
    <source>
        <dbReference type="ARBA" id="ARBA00023002"/>
    </source>
</evidence>
<keyword evidence="3" id="KW-0408">Iron</keyword>
<dbReference type="EMBL" id="LT838272">
    <property type="protein sequence ID" value="SMB99287.1"/>
    <property type="molecule type" value="Genomic_DNA"/>
</dbReference>
<dbReference type="InterPro" id="IPR011898">
    <property type="entry name" value="PorD_KorD"/>
</dbReference>
<dbReference type="SUPFAM" id="SSF53323">
    <property type="entry name" value="Pyruvate-ferredoxin oxidoreductase, PFOR, domain III"/>
    <property type="match status" value="1"/>
</dbReference>
<dbReference type="InterPro" id="IPR011894">
    <property type="entry name" value="PorC_KorC"/>
</dbReference>
<evidence type="ECO:0000259" key="5">
    <source>
        <dbReference type="PROSITE" id="PS51379"/>
    </source>
</evidence>
<evidence type="ECO:0000313" key="7">
    <source>
        <dbReference type="Proteomes" id="UP000192569"/>
    </source>
</evidence>
<gene>
    <name evidence="6" type="ORF">SAMN00808754_2831</name>
</gene>
<dbReference type="SUPFAM" id="SSF54862">
    <property type="entry name" value="4Fe-4S ferredoxins"/>
    <property type="match status" value="1"/>
</dbReference>
<feature type="domain" description="4Fe-4S ferredoxin-type" evidence="5">
    <location>
        <begin position="272"/>
        <end position="301"/>
    </location>
</feature>
<dbReference type="InterPro" id="IPR017900">
    <property type="entry name" value="4Fe4S_Fe_S_CS"/>
</dbReference>
<evidence type="ECO:0000256" key="3">
    <source>
        <dbReference type="ARBA" id="ARBA00023004"/>
    </source>
</evidence>
<evidence type="ECO:0000313" key="6">
    <source>
        <dbReference type="EMBL" id="SMB99287.1"/>
    </source>
</evidence>
<dbReference type="NCBIfam" id="TIGR02175">
    <property type="entry name" value="PorC_KorC"/>
    <property type="match status" value="1"/>
</dbReference>
<name>A0A1W1W0Y8_9FIRM</name>
<dbReference type="PROSITE" id="PS00198">
    <property type="entry name" value="4FE4S_FER_1"/>
    <property type="match status" value="1"/>
</dbReference>
<sequence length="316" mass="34701">MLQIRWHGRGGQGVVTAARIFGRAAAIYGGKYAQSFPYFGTERRGAPVTAFTRLADHPIRDRSQVYEPDCVVVLDETLLESVNVLQGLRPGGIFILNGSCGHHDGLKSRLPENTVFYQIEVTPLAQEILGVPIVNTAMVGVLAAVTGWVPWEAVKKAMQDLLPHHLVEKNWRLAEETFHRALTLRQVSHSVLGKDKGEAKTLCLTPGEPNSKSLYNQYMANNSLQPNIPTPHLIARTGSWRVQRPVLDPGKCNNCLICWLFCPEGSIQRGEGCVSIDLAFCKGCGICVRECPHQALRMVDEALLAKGEGERLAGIS</sequence>
<organism evidence="6 7">
    <name type="scientific">Thermanaeromonas toyohensis ToBE</name>
    <dbReference type="NCBI Taxonomy" id="698762"/>
    <lineage>
        <taxon>Bacteria</taxon>
        <taxon>Bacillati</taxon>
        <taxon>Bacillota</taxon>
        <taxon>Clostridia</taxon>
        <taxon>Neomoorellales</taxon>
        <taxon>Neomoorellaceae</taxon>
        <taxon>Thermanaeromonas</taxon>
    </lineage>
</organism>
<dbReference type="STRING" id="698762.SAMN00808754_2831"/>
<dbReference type="InterPro" id="IPR019752">
    <property type="entry name" value="Pyrv/ketoisovalerate_OxRed_cat"/>
</dbReference>